<proteinExistence type="predicted"/>
<reference evidence="1" key="2">
    <citation type="journal article" date="2022" name="New Phytol.">
        <title>Evolutionary transition to the ectomycorrhizal habit in the genomes of a hyperdiverse lineage of mushroom-forming fungi.</title>
        <authorList>
            <person name="Looney B."/>
            <person name="Miyauchi S."/>
            <person name="Morin E."/>
            <person name="Drula E."/>
            <person name="Courty P.E."/>
            <person name="Kohler A."/>
            <person name="Kuo A."/>
            <person name="LaButti K."/>
            <person name="Pangilinan J."/>
            <person name="Lipzen A."/>
            <person name="Riley R."/>
            <person name="Andreopoulos W."/>
            <person name="He G."/>
            <person name="Johnson J."/>
            <person name="Nolan M."/>
            <person name="Tritt A."/>
            <person name="Barry K.W."/>
            <person name="Grigoriev I.V."/>
            <person name="Nagy L.G."/>
            <person name="Hibbett D."/>
            <person name="Henrissat B."/>
            <person name="Matheny P.B."/>
            <person name="Labbe J."/>
            <person name="Martin F.M."/>
        </authorList>
    </citation>
    <scope>NUCLEOTIDE SEQUENCE</scope>
    <source>
        <strain evidence="1">FP105234-sp</strain>
    </source>
</reference>
<evidence type="ECO:0000313" key="1">
    <source>
        <dbReference type="EMBL" id="KAI0043674.1"/>
    </source>
</evidence>
<comment type="caution">
    <text evidence="1">The sequence shown here is derived from an EMBL/GenBank/DDBJ whole genome shotgun (WGS) entry which is preliminary data.</text>
</comment>
<dbReference type="EMBL" id="MU276008">
    <property type="protein sequence ID" value="KAI0043674.1"/>
    <property type="molecule type" value="Genomic_DNA"/>
</dbReference>
<evidence type="ECO:0000313" key="2">
    <source>
        <dbReference type="Proteomes" id="UP000814033"/>
    </source>
</evidence>
<protein>
    <submittedName>
        <fullName evidence="1">Uncharacterized protein</fullName>
    </submittedName>
</protein>
<dbReference type="Proteomes" id="UP000814033">
    <property type="component" value="Unassembled WGS sequence"/>
</dbReference>
<gene>
    <name evidence="1" type="ORF">FA95DRAFT_1628815</name>
</gene>
<keyword evidence="2" id="KW-1185">Reference proteome</keyword>
<name>A0ACB8RHH3_9AGAM</name>
<sequence length="557" mass="62659">MKAPFSFAQCVLVWAIAATAHPSNGGGQLPLQLPQIAAQSTGSWNTPPHPDATHNHLFNQVNSLMKRWPNTIYRNGHAIVAATIPTGTILYHGRTNSSVPNQPEWLGFDFEHSYLFCWNSCFVMSIMATRDLHLAYFDGTSAANLQDGTLDSQDIVIWGERRTDKFFSEYERINELCKWGRPLGVDGFVRMEFHFEVLLCDFTDGVEVVSISNVLPKHMPATRPRMPPPGRDSDFPPPPPPPHDIIPHRAAPFVAPPTRRPFPQPDPPPNWKGSLPDAGSITFEALVAGSWHNTAPGETRVRVDYARVVSFYDPALSSLVEARRGLPRAGHHLGNLSTADSQKVRAELAEVFARRGGGSGVDWGSVTRVVVERYADRLELLRYLLAPARYPNATEQAALVRKQLLTALAPYITVDTVPTADCAKSNTSWAAPIVERCATTQTGRILDHTLTEQERLIRDAVEGTLREACRRLTGMWVEAFDIERETDMRKREVLQAFATEVEELMTWLDWSVWVKCRPECNPDQMCYIPSWFFYYWLDKDPNDMTPRCISKLETSSF</sequence>
<organism evidence="1 2">
    <name type="scientific">Auriscalpium vulgare</name>
    <dbReference type="NCBI Taxonomy" id="40419"/>
    <lineage>
        <taxon>Eukaryota</taxon>
        <taxon>Fungi</taxon>
        <taxon>Dikarya</taxon>
        <taxon>Basidiomycota</taxon>
        <taxon>Agaricomycotina</taxon>
        <taxon>Agaricomycetes</taxon>
        <taxon>Russulales</taxon>
        <taxon>Auriscalpiaceae</taxon>
        <taxon>Auriscalpium</taxon>
    </lineage>
</organism>
<reference evidence="1" key="1">
    <citation type="submission" date="2021-02" db="EMBL/GenBank/DDBJ databases">
        <authorList>
            <consortium name="DOE Joint Genome Institute"/>
            <person name="Ahrendt S."/>
            <person name="Looney B.P."/>
            <person name="Miyauchi S."/>
            <person name="Morin E."/>
            <person name="Drula E."/>
            <person name="Courty P.E."/>
            <person name="Chicoki N."/>
            <person name="Fauchery L."/>
            <person name="Kohler A."/>
            <person name="Kuo A."/>
            <person name="Labutti K."/>
            <person name="Pangilinan J."/>
            <person name="Lipzen A."/>
            <person name="Riley R."/>
            <person name="Andreopoulos W."/>
            <person name="He G."/>
            <person name="Johnson J."/>
            <person name="Barry K.W."/>
            <person name="Grigoriev I.V."/>
            <person name="Nagy L."/>
            <person name="Hibbett D."/>
            <person name="Henrissat B."/>
            <person name="Matheny P.B."/>
            <person name="Labbe J."/>
            <person name="Martin F."/>
        </authorList>
    </citation>
    <scope>NUCLEOTIDE SEQUENCE</scope>
    <source>
        <strain evidence="1">FP105234-sp</strain>
    </source>
</reference>
<accession>A0ACB8RHH3</accession>